<dbReference type="UniPathway" id="UPA00068">
    <property type="reaction ID" value="UER00107"/>
</dbReference>
<feature type="site" description="Transition state stabilizer" evidence="9">
    <location>
        <position position="37"/>
    </location>
</feature>
<dbReference type="PANTHER" id="PTHR23342">
    <property type="entry name" value="N-ACETYLGLUTAMATE SYNTHASE"/>
    <property type="match status" value="1"/>
</dbReference>
<dbReference type="PRINTS" id="PR00474">
    <property type="entry name" value="GLU5KINASE"/>
</dbReference>
<sequence>MEGYEMEPMDQILIKAQTLIEALPYIQKFNKKKVVVKYGGSAMLDADLQLNVIKDVALLKLIGMQPIIVHGGGKEISKWVSLLGHESKFVEGFRVTDEETMEVAEMVLGKVNKGLVQMIEQLGVKAVGISGKDGATLKVEKKYVSGQDIGYVGNITEVNTELINTLIDNNFVPVIAPIGLDDDFHAYNINADDAACAVASAIGAEKLAFLTDIEGVYTDPTDKNTLISVLTLDKADELIQDGFIGGGMLPKLKNCIDAVRNGVSRVHILDGRMEHCLLLEFFTNRGIGTAIINNESILFEHEKVQ</sequence>
<evidence type="ECO:0000313" key="10">
    <source>
        <dbReference type="EMBL" id="BCJ95645.1"/>
    </source>
</evidence>
<evidence type="ECO:0000256" key="4">
    <source>
        <dbReference type="ARBA" id="ARBA00022679"/>
    </source>
</evidence>
<keyword evidence="6 9" id="KW-0418">Kinase</keyword>
<feature type="binding site" evidence="9">
    <location>
        <begin position="72"/>
        <end position="73"/>
    </location>
    <ligand>
        <name>substrate</name>
    </ligand>
</feature>
<comment type="similarity">
    <text evidence="9">Belongs to the acetylglutamate kinase family. ArgB subfamily.</text>
</comment>
<dbReference type="SUPFAM" id="SSF53633">
    <property type="entry name" value="Carbamate kinase-like"/>
    <property type="match status" value="1"/>
</dbReference>
<evidence type="ECO:0000256" key="8">
    <source>
        <dbReference type="ARBA" id="ARBA00048141"/>
    </source>
</evidence>
<organism evidence="10 11">
    <name type="scientific">Anaerocolumna cellulosilytica</name>
    <dbReference type="NCBI Taxonomy" id="433286"/>
    <lineage>
        <taxon>Bacteria</taxon>
        <taxon>Bacillati</taxon>
        <taxon>Bacillota</taxon>
        <taxon>Clostridia</taxon>
        <taxon>Lachnospirales</taxon>
        <taxon>Lachnospiraceae</taxon>
        <taxon>Anaerocolumna</taxon>
    </lineage>
</organism>
<gene>
    <name evidence="9 10" type="primary">argB</name>
    <name evidence="10" type="ORF">acsn021_32140</name>
</gene>
<comment type="catalytic activity">
    <reaction evidence="8 9">
        <text>N-acetyl-L-glutamate + ATP = N-acetyl-L-glutamyl 5-phosphate + ADP</text>
        <dbReference type="Rhea" id="RHEA:14629"/>
        <dbReference type="ChEBI" id="CHEBI:30616"/>
        <dbReference type="ChEBI" id="CHEBI:44337"/>
        <dbReference type="ChEBI" id="CHEBI:57936"/>
        <dbReference type="ChEBI" id="CHEBI:456216"/>
        <dbReference type="EC" id="2.7.2.8"/>
    </reaction>
</comment>
<dbReference type="GO" id="GO:0005524">
    <property type="term" value="F:ATP binding"/>
    <property type="evidence" value="ECO:0007669"/>
    <property type="project" value="UniProtKB-UniRule"/>
</dbReference>
<dbReference type="GO" id="GO:0005737">
    <property type="term" value="C:cytoplasm"/>
    <property type="evidence" value="ECO:0007669"/>
    <property type="project" value="UniProtKB-SubCell"/>
</dbReference>
<dbReference type="InterPro" id="IPR001048">
    <property type="entry name" value="Asp/Glu/Uridylate_kinase"/>
</dbReference>
<dbReference type="GO" id="GO:0003991">
    <property type="term" value="F:acetylglutamate kinase activity"/>
    <property type="evidence" value="ECO:0007669"/>
    <property type="project" value="UniProtKB-UniRule"/>
</dbReference>
<dbReference type="InterPro" id="IPR041727">
    <property type="entry name" value="NAGK-C"/>
</dbReference>
<keyword evidence="5 9" id="KW-0547">Nucleotide-binding</keyword>
<dbReference type="HAMAP" id="MF_00082">
    <property type="entry name" value="ArgB"/>
    <property type="match status" value="1"/>
</dbReference>
<keyword evidence="9" id="KW-0963">Cytoplasm</keyword>
<evidence type="ECO:0000256" key="6">
    <source>
        <dbReference type="ARBA" id="ARBA00022777"/>
    </source>
</evidence>
<dbReference type="PIRSF" id="PIRSF000728">
    <property type="entry name" value="NAGK"/>
    <property type="match status" value="1"/>
</dbReference>
<name>A0A6S6R8Y7_9FIRM</name>
<dbReference type="InterPro" id="IPR037528">
    <property type="entry name" value="ArgB"/>
</dbReference>
<dbReference type="EMBL" id="AP023367">
    <property type="protein sequence ID" value="BCJ95645.1"/>
    <property type="molecule type" value="Genomic_DNA"/>
</dbReference>
<evidence type="ECO:0000256" key="9">
    <source>
        <dbReference type="HAMAP-Rule" id="MF_00082"/>
    </source>
</evidence>
<dbReference type="InterPro" id="IPR004662">
    <property type="entry name" value="AcgluKinase_fam"/>
</dbReference>
<feature type="site" description="Transition state stabilizer" evidence="9">
    <location>
        <position position="251"/>
    </location>
</feature>
<comment type="function">
    <text evidence="9">Catalyzes the ATP-dependent phosphorylation of N-acetyl-L-glutamate.</text>
</comment>
<dbReference type="NCBIfam" id="TIGR00761">
    <property type="entry name" value="argB"/>
    <property type="match status" value="1"/>
</dbReference>
<reference evidence="10 11" key="1">
    <citation type="journal article" date="2016" name="Int. J. Syst. Evol. Microbiol.">
        <title>Descriptions of Anaerotaenia torta gen. nov., sp. nov. and Anaerocolumna cellulosilytica gen. nov., sp. nov. isolated from a methanogenic reactor of cattle waste.</title>
        <authorList>
            <person name="Uek A."/>
            <person name="Ohtaki Y."/>
            <person name="Kaku N."/>
            <person name="Ueki K."/>
        </authorList>
    </citation>
    <scope>NUCLEOTIDE SEQUENCE [LARGE SCALE GENOMIC DNA]</scope>
    <source>
        <strain evidence="10 11">SN021</strain>
    </source>
</reference>
<evidence type="ECO:0000256" key="3">
    <source>
        <dbReference type="ARBA" id="ARBA00022605"/>
    </source>
</evidence>
<keyword evidence="11" id="KW-1185">Reference proteome</keyword>
<evidence type="ECO:0000313" key="11">
    <source>
        <dbReference type="Proteomes" id="UP000515561"/>
    </source>
</evidence>
<dbReference type="Gene3D" id="3.40.1160.10">
    <property type="entry name" value="Acetylglutamate kinase-like"/>
    <property type="match status" value="1"/>
</dbReference>
<evidence type="ECO:0000256" key="2">
    <source>
        <dbReference type="ARBA" id="ARBA00022571"/>
    </source>
</evidence>
<dbReference type="FunFam" id="3.40.1160.10:FF:000004">
    <property type="entry name" value="Acetylglutamate kinase"/>
    <property type="match status" value="1"/>
</dbReference>
<dbReference type="CDD" id="cd04250">
    <property type="entry name" value="AAK_NAGK-C"/>
    <property type="match status" value="1"/>
</dbReference>
<accession>A0A6S6R8Y7</accession>
<proteinExistence type="inferred from homology"/>
<comment type="pathway">
    <text evidence="1 9">Amino-acid biosynthesis; L-arginine biosynthesis; N(2)-acetyl-L-ornithine from L-glutamate: step 2/4.</text>
</comment>
<dbReference type="Proteomes" id="UP000515561">
    <property type="component" value="Chromosome"/>
</dbReference>
<dbReference type="InterPro" id="IPR036393">
    <property type="entry name" value="AceGlu_kinase-like_sf"/>
</dbReference>
<dbReference type="EC" id="2.7.2.8" evidence="9"/>
<keyword evidence="2 9" id="KW-0055">Arginine biosynthesis</keyword>
<keyword evidence="4 9" id="KW-0808">Transferase</keyword>
<dbReference type="AlphaFoldDB" id="A0A6S6R8Y7"/>
<dbReference type="KEGG" id="acel:acsn021_32140"/>
<dbReference type="InterPro" id="IPR001057">
    <property type="entry name" value="Glu/AcGlu_kinase"/>
</dbReference>
<evidence type="ECO:0000256" key="1">
    <source>
        <dbReference type="ARBA" id="ARBA00004828"/>
    </source>
</evidence>
<evidence type="ECO:0000256" key="7">
    <source>
        <dbReference type="ARBA" id="ARBA00022840"/>
    </source>
</evidence>
<keyword evidence="3 9" id="KW-0028">Amino-acid biosynthesis</keyword>
<evidence type="ECO:0000256" key="5">
    <source>
        <dbReference type="ARBA" id="ARBA00022741"/>
    </source>
</evidence>
<keyword evidence="7 9" id="KW-0067">ATP-binding</keyword>
<feature type="binding site" evidence="9">
    <location>
        <position position="188"/>
    </location>
    <ligand>
        <name>substrate</name>
    </ligand>
</feature>
<dbReference type="GO" id="GO:0042450">
    <property type="term" value="P:L-arginine biosynthetic process via ornithine"/>
    <property type="evidence" value="ECO:0007669"/>
    <property type="project" value="UniProtKB-UniRule"/>
</dbReference>
<comment type="subcellular location">
    <subcellularLocation>
        <location evidence="9">Cytoplasm</location>
    </subcellularLocation>
</comment>
<dbReference type="Pfam" id="PF00696">
    <property type="entry name" value="AA_kinase"/>
    <property type="match status" value="1"/>
</dbReference>
<protein>
    <recommendedName>
        <fullName evidence="9">Acetylglutamate kinase</fullName>
        <ecNumber evidence="9">2.7.2.8</ecNumber>
    </recommendedName>
    <alternativeName>
        <fullName evidence="9">N-acetyl-L-glutamate 5-phosphotransferase</fullName>
    </alternativeName>
    <alternativeName>
        <fullName evidence="9">NAG kinase</fullName>
        <shortName evidence="9">NAGK</shortName>
    </alternativeName>
</protein>
<feature type="binding site" evidence="9">
    <location>
        <position position="94"/>
    </location>
    <ligand>
        <name>substrate</name>
    </ligand>
</feature>
<dbReference type="PANTHER" id="PTHR23342:SF0">
    <property type="entry name" value="N-ACETYLGLUTAMATE SYNTHASE, MITOCHONDRIAL"/>
    <property type="match status" value="1"/>
</dbReference>